<keyword evidence="1" id="KW-0812">Transmembrane</keyword>
<feature type="transmembrane region" description="Helical" evidence="1">
    <location>
        <begin position="16"/>
        <end position="34"/>
    </location>
</feature>
<evidence type="ECO:0008006" key="4">
    <source>
        <dbReference type="Google" id="ProtNLM"/>
    </source>
</evidence>
<keyword evidence="1" id="KW-0472">Membrane</keyword>
<dbReference type="EMBL" id="JADDIV010000001">
    <property type="protein sequence ID" value="MBE7366264.1"/>
    <property type="molecule type" value="Genomic_DNA"/>
</dbReference>
<reference evidence="2 3" key="1">
    <citation type="submission" date="2020-10" db="EMBL/GenBank/DDBJ databases">
        <title>Ramlibacter sp. HM2 16S ribosomal RNA gene Genome sequencing and assembly.</title>
        <authorList>
            <person name="Kang M."/>
        </authorList>
    </citation>
    <scope>NUCLEOTIDE SEQUENCE [LARGE SCALE GENOMIC DNA]</scope>
    <source>
        <strain evidence="2 3">HM2</strain>
    </source>
</reference>
<evidence type="ECO:0000313" key="2">
    <source>
        <dbReference type="EMBL" id="MBE7366264.1"/>
    </source>
</evidence>
<feature type="transmembrane region" description="Helical" evidence="1">
    <location>
        <begin position="345"/>
        <end position="364"/>
    </location>
</feature>
<keyword evidence="1" id="KW-1133">Transmembrane helix</keyword>
<feature type="transmembrane region" description="Helical" evidence="1">
    <location>
        <begin position="171"/>
        <end position="196"/>
    </location>
</feature>
<evidence type="ECO:0000313" key="3">
    <source>
        <dbReference type="Proteomes" id="UP000806285"/>
    </source>
</evidence>
<feature type="transmembrane region" description="Helical" evidence="1">
    <location>
        <begin position="203"/>
        <end position="220"/>
    </location>
</feature>
<accession>A0ABR9RYE3</accession>
<comment type="caution">
    <text evidence="2">The sequence shown here is derived from an EMBL/GenBank/DDBJ whole genome shotgun (WGS) entry which is preliminary data.</text>
</comment>
<keyword evidence="3" id="KW-1185">Reference proteome</keyword>
<dbReference type="RefSeq" id="WP_193674891.1">
    <property type="nucleotide sequence ID" value="NZ_JADDIV010000001.1"/>
</dbReference>
<gene>
    <name evidence="2" type="ORF">IM787_01665</name>
</gene>
<proteinExistence type="predicted"/>
<feature type="transmembrane region" description="Helical" evidence="1">
    <location>
        <begin position="84"/>
        <end position="107"/>
    </location>
</feature>
<evidence type="ECO:0000256" key="1">
    <source>
        <dbReference type="SAM" id="Phobius"/>
    </source>
</evidence>
<dbReference type="PROSITE" id="PS51257">
    <property type="entry name" value="PROKAR_LIPOPROTEIN"/>
    <property type="match status" value="1"/>
</dbReference>
<feature type="transmembrane region" description="Helical" evidence="1">
    <location>
        <begin position="46"/>
        <end position="64"/>
    </location>
</feature>
<dbReference type="Proteomes" id="UP000806285">
    <property type="component" value="Unassembled WGS sequence"/>
</dbReference>
<feature type="transmembrane region" description="Helical" evidence="1">
    <location>
        <begin position="392"/>
        <end position="409"/>
    </location>
</feature>
<organism evidence="2 3">
    <name type="scientific">Ramlibacter pallidus</name>
    <dbReference type="NCBI Taxonomy" id="2780087"/>
    <lineage>
        <taxon>Bacteria</taxon>
        <taxon>Pseudomonadati</taxon>
        <taxon>Pseudomonadota</taxon>
        <taxon>Betaproteobacteria</taxon>
        <taxon>Burkholderiales</taxon>
        <taxon>Comamonadaceae</taxon>
        <taxon>Ramlibacter</taxon>
    </lineage>
</organism>
<sequence>MTSRAASQGLREHSLFLLYAASLGWLMFACYYYASAARMDPEFVQPLLLFGAVFVGLYVLLWFLLRRRLPQVEQVPLPDGGVRIMIAVLFALFAGVVVMHLTTLGYLPMVEAHRSDNDYEIARIRQEGYYSLARWQRYASDYAIKGVGPILLVLAAQYRSRLLYPALAVGLFYTTSLFVKANSVYLLLPLVFYFSFTRAWKKAALMALLIVVSVGINWTSSSPPVREDVARLMEFVEGKGMRKPRDIPTADSSLGDYPGAMVVASVRERLFIVPARVTAQWYFQYEEPERREDGCGYRLVARMLGCEYQHMPTKLYAIYHEDLVRERGLTGSLNSGSYIHDFANFGYVGVLAGAVLFAFLFTALRYLCRNSPAALCLSLMPVLSLIEMPLSTVLNSGGWLLVIFASLLLQQGGRLRAAAGPQGA</sequence>
<name>A0ABR9RYE3_9BURK</name>
<protein>
    <recommendedName>
        <fullName evidence="4">Oligosaccharide repeat unit polymerase</fullName>
    </recommendedName>
</protein>